<dbReference type="EMBL" id="BAAAZP010000012">
    <property type="protein sequence ID" value="GAA3648181.1"/>
    <property type="molecule type" value="Genomic_DNA"/>
</dbReference>
<dbReference type="SUPFAM" id="SSF50998">
    <property type="entry name" value="Quinoprotein alcohol dehydrogenase-like"/>
    <property type="match status" value="1"/>
</dbReference>
<name>A0ABP7B562_9ACTN</name>
<organism evidence="4 5">
    <name type="scientific">Nonomuraea antimicrobica</name>
    <dbReference type="NCBI Taxonomy" id="561173"/>
    <lineage>
        <taxon>Bacteria</taxon>
        <taxon>Bacillati</taxon>
        <taxon>Actinomycetota</taxon>
        <taxon>Actinomycetes</taxon>
        <taxon>Streptosporangiales</taxon>
        <taxon>Streptosporangiaceae</taxon>
        <taxon>Nonomuraea</taxon>
    </lineage>
</organism>
<evidence type="ECO:0000259" key="3">
    <source>
        <dbReference type="Pfam" id="PF13360"/>
    </source>
</evidence>
<feature type="transmembrane region" description="Helical" evidence="2">
    <location>
        <begin position="26"/>
        <end position="46"/>
    </location>
</feature>
<feature type="transmembrane region" description="Helical" evidence="2">
    <location>
        <begin position="58"/>
        <end position="78"/>
    </location>
</feature>
<dbReference type="RefSeq" id="WP_344873181.1">
    <property type="nucleotide sequence ID" value="NZ_BAAAZP010000012.1"/>
</dbReference>
<evidence type="ECO:0000313" key="5">
    <source>
        <dbReference type="Proteomes" id="UP001500902"/>
    </source>
</evidence>
<evidence type="ECO:0000256" key="1">
    <source>
        <dbReference type="SAM" id="MobiDB-lite"/>
    </source>
</evidence>
<accession>A0ABP7B562</accession>
<keyword evidence="5" id="KW-1185">Reference proteome</keyword>
<gene>
    <name evidence="4" type="ORF">GCM10022224_008630</name>
</gene>
<feature type="region of interest" description="Disordered" evidence="1">
    <location>
        <begin position="196"/>
        <end position="216"/>
    </location>
</feature>
<feature type="transmembrane region" description="Helical" evidence="2">
    <location>
        <begin position="165"/>
        <end position="186"/>
    </location>
</feature>
<sequence>MTHPDSDPDEALSGQPPEHRAAGMRWGWFGAGLLIAGAAVAGWGHALRWSLVEEPSTGMNVMLLLAAGLLAAPVFAAVRLARMAALSEEHPRAVPDAVYSVRVWVVLAVLVVCPFALYGLVRLQRGFMGGLPEPGDVLFGLGLTFAAAGLAALGKGAVGLTARSLTSLCAGLLTVAAVAQAGLLAAETLPVEATTAVATDPSRTGPDPAPENATPASVSKIAWQWRPPNGGTVRHAVAAGGHVVVRLSDGVVALDSVTGRERWHYRRPGAAAVRLLAAPDGDMVAVEFARGSSMQEVRDRTVLMDAHTGGVISEQARGLLLNAAMTSYGFATAYADDGTVVGWDLRDIGEAAWSYRLPYECRPVSARSSGSESWHVNLRDVIALPVFCDQGVGVIALDPRSGDEVWRYEWPWPYDTPDIEVERAQDGSVLWLTFEDDDENASKEVVLTQEHGEDLGSTDSYGDAPAALTTDGYLTRSFEHVWERYRWTPYDGGEPKTAEPALESDSWEALRLEDGLLAARPVTKTVKEDTVTIETSMAGWGGTRPTNLSFDMGYDRTNAFESRKLYLLPVSDAVVVAYKDGTTVVGLT</sequence>
<dbReference type="Gene3D" id="2.130.10.10">
    <property type="entry name" value="YVTN repeat-like/Quinoprotein amine dehydrogenase"/>
    <property type="match status" value="1"/>
</dbReference>
<keyword evidence="2" id="KW-1133">Transmembrane helix</keyword>
<dbReference type="InterPro" id="IPR011047">
    <property type="entry name" value="Quinoprotein_ADH-like_sf"/>
</dbReference>
<protein>
    <recommendedName>
        <fullName evidence="3">Pyrrolo-quinoline quinone repeat domain-containing protein</fullName>
    </recommendedName>
</protein>
<keyword evidence="2" id="KW-0812">Transmembrane</keyword>
<keyword evidence="2" id="KW-0472">Membrane</keyword>
<feature type="domain" description="Pyrrolo-quinoline quinone repeat" evidence="3">
    <location>
        <begin position="225"/>
        <end position="291"/>
    </location>
</feature>
<reference evidence="5" key="1">
    <citation type="journal article" date="2019" name="Int. J. Syst. Evol. Microbiol.">
        <title>The Global Catalogue of Microorganisms (GCM) 10K type strain sequencing project: providing services to taxonomists for standard genome sequencing and annotation.</title>
        <authorList>
            <consortium name="The Broad Institute Genomics Platform"/>
            <consortium name="The Broad Institute Genome Sequencing Center for Infectious Disease"/>
            <person name="Wu L."/>
            <person name="Ma J."/>
        </authorList>
    </citation>
    <scope>NUCLEOTIDE SEQUENCE [LARGE SCALE GENOMIC DNA]</scope>
    <source>
        <strain evidence="5">JCM 16904</strain>
    </source>
</reference>
<comment type="caution">
    <text evidence="4">The sequence shown here is derived from an EMBL/GenBank/DDBJ whole genome shotgun (WGS) entry which is preliminary data.</text>
</comment>
<feature type="domain" description="Pyrrolo-quinoline quinone repeat" evidence="3">
    <location>
        <begin position="298"/>
        <end position="419"/>
    </location>
</feature>
<evidence type="ECO:0000313" key="4">
    <source>
        <dbReference type="EMBL" id="GAA3648181.1"/>
    </source>
</evidence>
<dbReference type="Pfam" id="PF13360">
    <property type="entry name" value="PQQ_2"/>
    <property type="match status" value="2"/>
</dbReference>
<feature type="transmembrane region" description="Helical" evidence="2">
    <location>
        <begin position="137"/>
        <end position="153"/>
    </location>
</feature>
<dbReference type="InterPro" id="IPR015943">
    <property type="entry name" value="WD40/YVTN_repeat-like_dom_sf"/>
</dbReference>
<proteinExistence type="predicted"/>
<evidence type="ECO:0000256" key="2">
    <source>
        <dbReference type="SAM" id="Phobius"/>
    </source>
</evidence>
<dbReference type="InterPro" id="IPR002372">
    <property type="entry name" value="PQQ_rpt_dom"/>
</dbReference>
<feature type="transmembrane region" description="Helical" evidence="2">
    <location>
        <begin position="99"/>
        <end position="117"/>
    </location>
</feature>
<dbReference type="Proteomes" id="UP001500902">
    <property type="component" value="Unassembled WGS sequence"/>
</dbReference>